<feature type="domain" description="Duffy-antigen binding" evidence="4">
    <location>
        <begin position="861"/>
        <end position="1033"/>
    </location>
</feature>
<feature type="compositionally biased region" description="Pro residues" evidence="2">
    <location>
        <begin position="1698"/>
        <end position="1715"/>
    </location>
</feature>
<protein>
    <recommendedName>
        <fullName evidence="11">Erythrocyte membrane protein 1</fullName>
    </recommendedName>
</protein>
<dbReference type="Pfam" id="PF18562">
    <property type="entry name" value="CIDR1_gamma"/>
    <property type="match status" value="1"/>
</dbReference>
<feature type="compositionally biased region" description="Acidic residues" evidence="2">
    <location>
        <begin position="2656"/>
        <end position="2665"/>
    </location>
</feature>
<sequence>MGNASSSEGEAEIPFIKDSEKSARNVLEKIGKVIKDKASEDARKYSNVLKGNLKSAKFHHEFSKYSDVPHNPCGLDFAYHSNTSGGFRKYRHPCYGRQAKLNSKLEGSVCTNSKIEGNEKKINGAGACAPYRRRHICDLNLEYIDVHNVQNIHDLLGNILVTAKYEGESIVDSYGKSGTLNVCTALARSFADIGDIVRGKDLFLGNNDNDKIKKEKLQNNLKRIFVNIYKNMNMKEISQYKDDDIDGNYCKLREYWWNANRDQIWKAITCAARGNDLYSKNIGNGTTTVSNAKCREGDENPSTNLDYVPQFLRWFEEWAEEFCRKRKDKLKKVKEACRGEDNKKYCSHNGCDCEKTIGKIRHFVWDDKCNKCSIECGLYQNWMKDQKLEFEKQKEKYESEINGYTSAQGDSNKKIYKGYNDKFYKDLEGEHGKNKSFLNLLNEGKYCKGGLEGEKDIDFTKTGDKGIFYRSDYCQVCPDCGVDCSSGTCKKKEETDDNCGKPTIYTIPTDVKPTDINVLYSGDGHGDIVKRLNEFCTGSNKENGKNNETWQCYYKNGDDNKCQMTSLTQTDEKHRYVMTFHKFFNFWVRNLLIDTINWETDLRNCLNNTGITDCDNECNKNCKCFQSWVDKKEIEWKNVNKVFENENISSHDYYNKLNGLFEGYFFEVMDKLNQDETKWNKLKENLKKKIDFSKGKADGKNSEGAIELLLEYLKENATICKDNNTNEGCDPSVDSKTNPCGKNTKAGSDKVISVKQIAQYYKRIAHKQLNERGSRSALKGDASKGTYRRQGKPSNLKEICEITLQHSNDSRLLVLRRHLLRRRRGDYNGPCAGKDGQRTMFQLLKGWENGRKVTEKHLYDVFLPPRREHFCTSNLENLNTDARGLKNSSLASHSLLGDVLLAAKEQANFIKNKYKRQKASNGFKDKETICRAVRYSFADIGDIIRGKDLWDHKDQKTKLQGHLKNVFAKIKDHSVIKGKYTKCNSPYLELRSDWWEANRDQIWKVMTCPIKNGITCGSSDHTPLDDYIPQKLRWLTEWAEWYCKVQKKEYEKLKKDCQECKEKDAGCWKGESVCEKCKPACEQYKTKIQPWEKQWKTVSAIYQILYKEAEIYARNGGPGYYKFDVQEEDKPVVDFLYNLYLQNGGKKGPPPDTHMPRIKEPGLVDTTPTVYSTAEGYIHQEAHIGDCKEQHVFCDNNGNKEKYAFKNPPNVYDEACKCMTREAPPPPTTPSTPNPCVTVGDDKSGSSGKIKSVTEVAGDIQRETLERVTNVTGLTADASKGTYSRTGRASDFNNNLCGITQIHSNAHNDSQEPCNGKNQKRFNVGTEWSYKDNKNKKTHPEAYMPPRREHMCTSNLEYLIHKGKQPIIQGDPNKIIHSLLGDVLLAAKYEAKKIKELYEKNKGTRGLNDENDNATICRAVRYSFADIGDIIKGTDLWDQNKGEQKTQRNLEQIFEKIKVELKDKLNGKYNDDKHDNKYINLRSDWWEANRDKVWEAMKCQTTPSDTFPCSGTDSGIPFDDYIPQRLRWMTEWAEWYCKMQKEEYDKLVTGCGGCRSKGGKCEKECGQCKEKCKEYEQKIKKWEEQWTKIKEKYEELYKKAQNSDTSNSGTTYPKDEKDVVSFLSKLHKKNKDSNKIYETAEGYVHQELPNMGCKEQTRFCKNPNGETSPSGKENHKEYAFREKPYDHDDKCDCTDKTAPPPTKPEVPPPTKPEVPPPKKPEAPPSGPPPERDVRHDYRGRSEGGENRAAGPRSPPAPAGNRGVGRSATSHDVPPAGPQPPKSKPKPNRESVARYLPPRGPTDHDVDEDEEDEEEDDSEEEEETKPVKEGTDGQKDTGSSTEDTKQGDLPSPTPAPTTPTVEDICKIVGDALKGDLNDACRQKYGGNNSRLGWKCIPSGNNTTTGPAGRSKRDTSDDPTTGKSGSGNDKATGGELHTRQRRSADSGKPTSDKGAICVPPRRRRLYIQKLHDWASGTTQAGGDKATEALRDAFIKCAAVETFFLWDRYKKEWLAQKKAEQERENGEPVIDTSTLGKELQDKLESGKIPNDFLRQMFYTLGDYRDLCVGNTPNGIDTNDKETMEKIQEKIKSIIEKSGDTPPPTPGTQPSVEKTTPESWWEKHGKDIWEGMICALTYKDSDEKGTDSKPPTQIDEVQKAFFGTQNGNPGTPGTTGTSNGTFHKKYHYDSVRLKEDESGDGPKITGGDDPINNPKLKDFVEIPTYFRWLHEWGSDFCGTRKRMLKNVKKACRETPIGNPTFCSGDGHDCTDENLKHKNIFAGLDCPRCYEQCRKYRKWIDIKFAEFHNQRDKYDGERQKVIACSKNGGGDNNCCTEIKKKNSAAEFLESLNHCKNSEGDGSDPDNKINFNDPKTTFGPLDYCKTCPPNKVSCNVIRGRSGGTNPCKPVNGKSWENVFNGNGENSTANITVEMIDRRGPHIEKKSDNSFIKSSLFKGLRVQNWKCKFNDQKMNVCKLTNFDGNIDLNDYTTFKVFLVYWLEDFIEGYYILKKRKIIDKCTENGEKACSEEFKKHCACVKAWITKKKEEWGKIKHHFKDREQKDGDTVVSKVRNFLETLIPRIAPKKNNGEVTELSDLERSLGCNCAENSKQKEVEDDALGCLLNKLTEKIKTATCPNQTSSETLDQSGVNSAQCEKSTHVEDDDPLEEENPVTQPNICPPTPKVDKTTPIQTQRMKIKMNLFQNPYHIQSHNQNDCHDNFHPPN</sequence>
<feature type="compositionally biased region" description="Basic and acidic residues" evidence="2">
    <location>
        <begin position="1729"/>
        <end position="1745"/>
    </location>
</feature>
<feature type="domain" description="Duffy-antigen binding" evidence="4">
    <location>
        <begin position="126"/>
        <end position="313"/>
    </location>
</feature>
<feature type="region of interest" description="Disordered" evidence="2">
    <location>
        <begin position="2632"/>
        <end position="2682"/>
    </location>
</feature>
<evidence type="ECO:0000256" key="2">
    <source>
        <dbReference type="SAM" id="MobiDB-lite"/>
    </source>
</evidence>
<feature type="compositionally biased region" description="Polar residues" evidence="2">
    <location>
        <begin position="2632"/>
        <end position="2650"/>
    </location>
</feature>
<feature type="domain" description="Duffy-antigen binding" evidence="4">
    <location>
        <begin position="1954"/>
        <end position="2142"/>
    </location>
</feature>
<evidence type="ECO:0000259" key="5">
    <source>
        <dbReference type="Pfam" id="PF15447"/>
    </source>
</evidence>
<evidence type="ECO:0000259" key="3">
    <source>
        <dbReference type="Pfam" id="PF03011"/>
    </source>
</evidence>
<feature type="region of interest" description="Disordered" evidence="2">
    <location>
        <begin position="1659"/>
        <end position="1861"/>
    </location>
</feature>
<evidence type="ECO:0000259" key="7">
    <source>
        <dbReference type="Pfam" id="PF21807"/>
    </source>
</evidence>
<feature type="coiled-coil region" evidence="1">
    <location>
        <begin position="1565"/>
        <end position="1599"/>
    </location>
</feature>
<feature type="compositionally biased region" description="Basic and acidic residues" evidence="2">
    <location>
        <begin position="1672"/>
        <end position="1695"/>
    </location>
</feature>
<evidence type="ECO:0000313" key="9">
    <source>
        <dbReference type="EMBL" id="EWC78899.1"/>
    </source>
</evidence>
<gene>
    <name evidence="9" type="ORF">C923_00427</name>
</gene>
<dbReference type="Gene3D" id="1.20.58.1930">
    <property type="match status" value="2"/>
</dbReference>
<dbReference type="SUPFAM" id="SSF140924">
    <property type="entry name" value="Duffy binding domain-like"/>
    <property type="match status" value="6"/>
</dbReference>
<feature type="domain" description="Duffy-binding-like" evidence="3">
    <location>
        <begin position="2490"/>
        <end position="2634"/>
    </location>
</feature>
<organism evidence="9 10">
    <name type="scientific">Plasmodium falciparum UGT5.1</name>
    <dbReference type="NCBI Taxonomy" id="1237627"/>
    <lineage>
        <taxon>Eukaryota</taxon>
        <taxon>Sar</taxon>
        <taxon>Alveolata</taxon>
        <taxon>Apicomplexa</taxon>
        <taxon>Aconoidasida</taxon>
        <taxon>Haemosporida</taxon>
        <taxon>Plasmodiidae</taxon>
        <taxon>Plasmodium</taxon>
        <taxon>Plasmodium (Laverania)</taxon>
    </lineage>
</organism>
<feature type="domain" description="Duffy-binding-like" evidence="3">
    <location>
        <begin position="583"/>
        <end position="726"/>
    </location>
</feature>
<feature type="compositionally biased region" description="Low complexity" evidence="2">
    <location>
        <begin position="2159"/>
        <end position="2177"/>
    </location>
</feature>
<dbReference type="GO" id="GO:0046789">
    <property type="term" value="F:host cell surface receptor binding"/>
    <property type="evidence" value="ECO:0007669"/>
    <property type="project" value="InterPro"/>
</dbReference>
<dbReference type="InterPro" id="IPR049158">
    <property type="entry name" value="PfEMP1_CIDRalpha1_dom"/>
</dbReference>
<feature type="domain" description="Plasmodium falciparum erythrocyte membrane protein-1 N-terminal segment" evidence="5">
    <location>
        <begin position="22"/>
        <end position="57"/>
    </location>
</feature>
<evidence type="ECO:0000259" key="8">
    <source>
        <dbReference type="Pfam" id="PF22672"/>
    </source>
</evidence>
<name>W7JVH7_PLAFA</name>
<dbReference type="InterPro" id="IPR054595">
    <property type="entry name" value="DBL_C"/>
</dbReference>
<feature type="region of interest" description="Disordered" evidence="2">
    <location>
        <begin position="1876"/>
        <end position="1955"/>
    </location>
</feature>
<evidence type="ECO:0008006" key="11">
    <source>
        <dbReference type="Google" id="ProtNLM"/>
    </source>
</evidence>
<feature type="region of interest" description="Disordered" evidence="2">
    <location>
        <begin position="2158"/>
        <end position="2178"/>
    </location>
</feature>
<feature type="domain" description="Duffy-binding-like" evidence="8">
    <location>
        <begin position="317"/>
        <end position="471"/>
    </location>
</feature>
<dbReference type="InterPro" id="IPR004258">
    <property type="entry name" value="DBL"/>
</dbReference>
<dbReference type="Proteomes" id="UP000030697">
    <property type="component" value="Unassembled WGS sequence"/>
</dbReference>
<feature type="region of interest" description="Disordered" evidence="2">
    <location>
        <begin position="2189"/>
        <end position="2208"/>
    </location>
</feature>
<dbReference type="Pfam" id="PF21807">
    <property type="entry name" value="PfEMP1_CIDRalpha1_dom"/>
    <property type="match status" value="1"/>
</dbReference>
<reference evidence="9 10" key="1">
    <citation type="submission" date="2013-02" db="EMBL/GenBank/DDBJ databases">
        <title>The Genome Sequence of Plasmodium falciparum UGT5.1.</title>
        <authorList>
            <consortium name="The Broad Institute Genome Sequencing Platform"/>
            <consortium name="The Broad Institute Genome Sequencing Center for Infectious Disease"/>
            <person name="Neafsey D."/>
            <person name="Cheeseman I."/>
            <person name="Volkman S."/>
            <person name="Adams J."/>
            <person name="Walker B."/>
            <person name="Young S.K."/>
            <person name="Zeng Q."/>
            <person name="Gargeya S."/>
            <person name="Fitzgerald M."/>
            <person name="Haas B."/>
            <person name="Abouelleil A."/>
            <person name="Alvarado L."/>
            <person name="Arachchi H.M."/>
            <person name="Berlin A.M."/>
            <person name="Chapman S.B."/>
            <person name="Dewar J."/>
            <person name="Goldberg J."/>
            <person name="Griggs A."/>
            <person name="Gujja S."/>
            <person name="Hansen M."/>
            <person name="Howarth C."/>
            <person name="Imamovic A."/>
            <person name="Larimer J."/>
            <person name="McCowan C."/>
            <person name="Murphy C."/>
            <person name="Neiman D."/>
            <person name="Pearson M."/>
            <person name="Priest M."/>
            <person name="Roberts A."/>
            <person name="Saif S."/>
            <person name="Shea T."/>
            <person name="Sisk P."/>
            <person name="Sykes S."/>
            <person name="Wortman J."/>
            <person name="Nusbaum C."/>
            <person name="Birren B."/>
        </authorList>
    </citation>
    <scope>NUCLEOTIDE SEQUENCE [LARGE SCALE GENOMIC DNA]</scope>
    <source>
        <strain evidence="9 10">UGT5.1</strain>
    </source>
</reference>
<feature type="domain" description="Cysteine-rich interdomain region 1 gamma" evidence="6">
    <location>
        <begin position="2421"/>
        <end position="2474"/>
    </location>
</feature>
<evidence type="ECO:0000313" key="10">
    <source>
        <dbReference type="Proteomes" id="UP000030697"/>
    </source>
</evidence>
<evidence type="ECO:0000259" key="4">
    <source>
        <dbReference type="Pfam" id="PF05424"/>
    </source>
</evidence>
<feature type="domain" description="Duffy-binding-like" evidence="8">
    <location>
        <begin position="2227"/>
        <end position="2374"/>
    </location>
</feature>
<dbReference type="Pfam" id="PF03011">
    <property type="entry name" value="PFEMP"/>
    <property type="match status" value="2"/>
</dbReference>
<dbReference type="Pfam" id="PF05424">
    <property type="entry name" value="Duffy_binding"/>
    <property type="match status" value="4"/>
</dbReference>
<keyword evidence="1" id="KW-0175">Coiled coil</keyword>
<dbReference type="FunFam" id="1.20.58.830:FF:000002">
    <property type="entry name" value="Erythrocyte membrane protein 1, PfEMP1"/>
    <property type="match status" value="1"/>
</dbReference>
<feature type="domain" description="PfEMP1 CIDRalpha1" evidence="7">
    <location>
        <begin position="514"/>
        <end position="566"/>
    </location>
</feature>
<dbReference type="FunFam" id="1.20.58.1930:FF:000001">
    <property type="entry name" value="Erythrocyte membrane protein 1, PfEMP1"/>
    <property type="match status" value="1"/>
</dbReference>
<dbReference type="Pfam" id="PF22672">
    <property type="entry name" value="DBL_C"/>
    <property type="match status" value="2"/>
</dbReference>
<dbReference type="Gene3D" id="1.20.1310.20">
    <property type="entry name" value="Duffy-antigen binding domain"/>
    <property type="match status" value="4"/>
</dbReference>
<feature type="domain" description="Duffy-antigen binding" evidence="4">
    <location>
        <begin position="1342"/>
        <end position="1527"/>
    </location>
</feature>
<dbReference type="GO" id="GO:0016020">
    <property type="term" value="C:membrane"/>
    <property type="evidence" value="ECO:0007669"/>
    <property type="project" value="InterPro"/>
</dbReference>
<feature type="compositionally biased region" description="Basic and acidic residues" evidence="2">
    <location>
        <begin position="1934"/>
        <end position="1943"/>
    </location>
</feature>
<dbReference type="Pfam" id="PF15447">
    <property type="entry name" value="NTS"/>
    <property type="match status" value="1"/>
</dbReference>
<evidence type="ECO:0000256" key="1">
    <source>
        <dbReference type="SAM" id="Coils"/>
    </source>
</evidence>
<dbReference type="FunFam" id="1.20.58.1930:FF:000002">
    <property type="entry name" value="Erythrocyte membrane protein 1, PfEMP1"/>
    <property type="match status" value="1"/>
</dbReference>
<feature type="compositionally biased region" description="Polar residues" evidence="2">
    <location>
        <begin position="1916"/>
        <end position="1927"/>
    </location>
</feature>
<dbReference type="InterPro" id="IPR041480">
    <property type="entry name" value="CIDR1_gamma"/>
</dbReference>
<feature type="region of interest" description="Disordered" evidence="2">
    <location>
        <begin position="2091"/>
        <end position="2116"/>
    </location>
</feature>
<feature type="region of interest" description="Disordered" evidence="2">
    <location>
        <begin position="772"/>
        <end position="791"/>
    </location>
</feature>
<accession>W7JVH7</accession>
<dbReference type="OrthoDB" id="10663142at2759"/>
<dbReference type="EMBL" id="KE124397">
    <property type="protein sequence ID" value="EWC78899.1"/>
    <property type="molecule type" value="Genomic_DNA"/>
</dbReference>
<proteinExistence type="predicted"/>
<dbReference type="FunFam" id="1.20.58.830:FF:000021">
    <property type="entry name" value="Erythrocyte membrane protein 1, PfEMP1"/>
    <property type="match status" value="2"/>
</dbReference>
<dbReference type="InterPro" id="IPR029210">
    <property type="entry name" value="PfEMP1_NTS"/>
</dbReference>
<feature type="compositionally biased region" description="Basic and acidic residues" evidence="2">
    <location>
        <begin position="1823"/>
        <end position="1834"/>
    </location>
</feature>
<evidence type="ECO:0000259" key="6">
    <source>
        <dbReference type="Pfam" id="PF18562"/>
    </source>
</evidence>
<dbReference type="InterPro" id="IPR008602">
    <property type="entry name" value="Duffy-antigen-binding"/>
</dbReference>
<dbReference type="Gene3D" id="1.20.58.830">
    <property type="match status" value="4"/>
</dbReference>
<feature type="compositionally biased region" description="Acidic residues" evidence="2">
    <location>
        <begin position="1804"/>
        <end position="1822"/>
    </location>
</feature>
<dbReference type="InterPro" id="IPR042202">
    <property type="entry name" value="Duffy-ag-bd_sf"/>
</dbReference>